<protein>
    <submittedName>
        <fullName evidence="2">Uncharacterized protein</fullName>
    </submittedName>
</protein>
<dbReference type="EMBL" id="JAVYJV010000003">
    <property type="protein sequence ID" value="KAK4375496.1"/>
    <property type="molecule type" value="Genomic_DNA"/>
</dbReference>
<feature type="transmembrane region" description="Helical" evidence="1">
    <location>
        <begin position="46"/>
        <end position="64"/>
    </location>
</feature>
<dbReference type="AlphaFoldDB" id="A0AAE1STI3"/>
<gene>
    <name evidence="2" type="ORF">RND71_006173</name>
</gene>
<organism evidence="2 3">
    <name type="scientific">Anisodus tanguticus</name>
    <dbReference type="NCBI Taxonomy" id="243964"/>
    <lineage>
        <taxon>Eukaryota</taxon>
        <taxon>Viridiplantae</taxon>
        <taxon>Streptophyta</taxon>
        <taxon>Embryophyta</taxon>
        <taxon>Tracheophyta</taxon>
        <taxon>Spermatophyta</taxon>
        <taxon>Magnoliopsida</taxon>
        <taxon>eudicotyledons</taxon>
        <taxon>Gunneridae</taxon>
        <taxon>Pentapetalae</taxon>
        <taxon>asterids</taxon>
        <taxon>lamiids</taxon>
        <taxon>Solanales</taxon>
        <taxon>Solanaceae</taxon>
        <taxon>Solanoideae</taxon>
        <taxon>Hyoscyameae</taxon>
        <taxon>Anisodus</taxon>
    </lineage>
</organism>
<name>A0AAE1STI3_9SOLA</name>
<keyword evidence="1" id="KW-0812">Transmembrane</keyword>
<proteinExistence type="predicted"/>
<keyword evidence="1" id="KW-0472">Membrane</keyword>
<sequence>MTRVKQMSLLSDWKGQYKFSCKTAGYAYLSLNGDLTVMSSTLKSLFVYYMLFFPGLNISYKISLSRRSLTR</sequence>
<keyword evidence="1" id="KW-1133">Transmembrane helix</keyword>
<dbReference type="Proteomes" id="UP001291623">
    <property type="component" value="Unassembled WGS sequence"/>
</dbReference>
<comment type="caution">
    <text evidence="2">The sequence shown here is derived from an EMBL/GenBank/DDBJ whole genome shotgun (WGS) entry which is preliminary data.</text>
</comment>
<keyword evidence="3" id="KW-1185">Reference proteome</keyword>
<reference evidence="2" key="1">
    <citation type="submission" date="2023-12" db="EMBL/GenBank/DDBJ databases">
        <title>Genome assembly of Anisodus tanguticus.</title>
        <authorList>
            <person name="Wang Y.-J."/>
        </authorList>
    </citation>
    <scope>NUCLEOTIDE SEQUENCE</scope>
    <source>
        <strain evidence="2">KB-2021</strain>
        <tissue evidence="2">Leaf</tissue>
    </source>
</reference>
<accession>A0AAE1STI3</accession>
<evidence type="ECO:0000313" key="3">
    <source>
        <dbReference type="Proteomes" id="UP001291623"/>
    </source>
</evidence>
<evidence type="ECO:0000313" key="2">
    <source>
        <dbReference type="EMBL" id="KAK4375496.1"/>
    </source>
</evidence>
<evidence type="ECO:0000256" key="1">
    <source>
        <dbReference type="SAM" id="Phobius"/>
    </source>
</evidence>